<proteinExistence type="predicted"/>
<name>A0ABN2HJV5_9ACTN</name>
<accession>A0ABN2HJV5</accession>
<feature type="region of interest" description="Disordered" evidence="1">
    <location>
        <begin position="1"/>
        <end position="83"/>
    </location>
</feature>
<evidence type="ECO:0000313" key="2">
    <source>
        <dbReference type="EMBL" id="GAA1689219.1"/>
    </source>
</evidence>
<comment type="caution">
    <text evidence="2">The sequence shown here is derived from an EMBL/GenBank/DDBJ whole genome shotgun (WGS) entry which is preliminary data.</text>
</comment>
<evidence type="ECO:0000256" key="1">
    <source>
        <dbReference type="SAM" id="MobiDB-lite"/>
    </source>
</evidence>
<keyword evidence="3" id="KW-1185">Reference proteome</keyword>
<dbReference type="EMBL" id="BAAAQF010000021">
    <property type="protein sequence ID" value="GAA1689219.1"/>
    <property type="molecule type" value="Genomic_DNA"/>
</dbReference>
<sequence length="104" mass="11160">MGPPESAVDRGSIPTLERPPPNALSGSGPPHRGGDPRARRTRATARGDLRARRPDPDRRATAAPPVAPRGHTRSRGWPRTDTPDLVIRTASLADRRPPVIGWAA</sequence>
<feature type="compositionally biased region" description="Basic and acidic residues" evidence="1">
    <location>
        <begin position="45"/>
        <end position="60"/>
    </location>
</feature>
<protein>
    <submittedName>
        <fullName evidence="2">Uncharacterized protein</fullName>
    </submittedName>
</protein>
<gene>
    <name evidence="2" type="ORF">GCM10009830_41020</name>
</gene>
<organism evidence="2 3">
    <name type="scientific">Glycomyces endophyticus</name>
    <dbReference type="NCBI Taxonomy" id="480996"/>
    <lineage>
        <taxon>Bacteria</taxon>
        <taxon>Bacillati</taxon>
        <taxon>Actinomycetota</taxon>
        <taxon>Actinomycetes</taxon>
        <taxon>Glycomycetales</taxon>
        <taxon>Glycomycetaceae</taxon>
        <taxon>Glycomyces</taxon>
    </lineage>
</organism>
<evidence type="ECO:0000313" key="3">
    <source>
        <dbReference type="Proteomes" id="UP001499851"/>
    </source>
</evidence>
<reference evidence="2 3" key="1">
    <citation type="journal article" date="2019" name="Int. J. Syst. Evol. Microbiol.">
        <title>The Global Catalogue of Microorganisms (GCM) 10K type strain sequencing project: providing services to taxonomists for standard genome sequencing and annotation.</title>
        <authorList>
            <consortium name="The Broad Institute Genomics Platform"/>
            <consortium name="The Broad Institute Genome Sequencing Center for Infectious Disease"/>
            <person name="Wu L."/>
            <person name="Ma J."/>
        </authorList>
    </citation>
    <scope>NUCLEOTIDE SEQUENCE [LARGE SCALE GENOMIC DNA]</scope>
    <source>
        <strain evidence="2 3">JCM 16001</strain>
    </source>
</reference>
<dbReference type="Proteomes" id="UP001499851">
    <property type="component" value="Unassembled WGS sequence"/>
</dbReference>